<dbReference type="AlphaFoldDB" id="A0A2A4WWQ7"/>
<feature type="signal peptide" evidence="8">
    <location>
        <begin position="1"/>
        <end position="29"/>
    </location>
</feature>
<proteinExistence type="predicted"/>
<evidence type="ECO:0000256" key="5">
    <source>
        <dbReference type="ARBA" id="ARBA00022729"/>
    </source>
</evidence>
<dbReference type="Gene3D" id="2.40.170.20">
    <property type="entry name" value="TonB-dependent receptor, beta-barrel domain"/>
    <property type="match status" value="1"/>
</dbReference>
<evidence type="ECO:0000256" key="1">
    <source>
        <dbReference type="ARBA" id="ARBA00004571"/>
    </source>
</evidence>
<organism evidence="10 11">
    <name type="scientific">SAR86 cluster bacterium</name>
    <dbReference type="NCBI Taxonomy" id="2030880"/>
    <lineage>
        <taxon>Bacteria</taxon>
        <taxon>Pseudomonadati</taxon>
        <taxon>Pseudomonadota</taxon>
        <taxon>Gammaproteobacteria</taxon>
        <taxon>SAR86 cluster</taxon>
    </lineage>
</organism>
<keyword evidence="7" id="KW-0998">Cell outer membrane</keyword>
<keyword evidence="5 8" id="KW-0732">Signal</keyword>
<evidence type="ECO:0000256" key="7">
    <source>
        <dbReference type="ARBA" id="ARBA00023237"/>
    </source>
</evidence>
<evidence type="ECO:0000313" key="10">
    <source>
        <dbReference type="EMBL" id="PCI74666.1"/>
    </source>
</evidence>
<keyword evidence="2" id="KW-0813">Transport</keyword>
<keyword evidence="4" id="KW-0812">Transmembrane</keyword>
<feature type="chain" id="PRO_5012924087" description="TonB-dependent receptor plug domain-containing protein" evidence="8">
    <location>
        <begin position="30"/>
        <end position="718"/>
    </location>
</feature>
<gene>
    <name evidence="10" type="ORF">COB20_14840</name>
</gene>
<dbReference type="InterPro" id="IPR039426">
    <property type="entry name" value="TonB-dep_rcpt-like"/>
</dbReference>
<evidence type="ECO:0000256" key="4">
    <source>
        <dbReference type="ARBA" id="ARBA00022692"/>
    </source>
</evidence>
<dbReference type="InterPro" id="IPR036942">
    <property type="entry name" value="Beta-barrel_TonB_sf"/>
</dbReference>
<dbReference type="GO" id="GO:0015344">
    <property type="term" value="F:siderophore uptake transmembrane transporter activity"/>
    <property type="evidence" value="ECO:0007669"/>
    <property type="project" value="TreeGrafter"/>
</dbReference>
<evidence type="ECO:0000256" key="2">
    <source>
        <dbReference type="ARBA" id="ARBA00022448"/>
    </source>
</evidence>
<dbReference type="GO" id="GO:0044718">
    <property type="term" value="P:siderophore transmembrane transport"/>
    <property type="evidence" value="ECO:0007669"/>
    <property type="project" value="TreeGrafter"/>
</dbReference>
<dbReference type="Gene3D" id="2.170.130.10">
    <property type="entry name" value="TonB-dependent receptor, plug domain"/>
    <property type="match status" value="1"/>
</dbReference>
<protein>
    <recommendedName>
        <fullName evidence="9">TonB-dependent receptor plug domain-containing protein</fullName>
    </recommendedName>
</protein>
<dbReference type="InterPro" id="IPR012910">
    <property type="entry name" value="Plug_dom"/>
</dbReference>
<evidence type="ECO:0000256" key="6">
    <source>
        <dbReference type="ARBA" id="ARBA00023136"/>
    </source>
</evidence>
<comment type="caution">
    <text evidence="10">The sequence shown here is derived from an EMBL/GenBank/DDBJ whole genome shotgun (WGS) entry which is preliminary data.</text>
</comment>
<name>A0A2A4WWQ7_9GAMM</name>
<dbReference type="GO" id="GO:0009279">
    <property type="term" value="C:cell outer membrane"/>
    <property type="evidence" value="ECO:0007669"/>
    <property type="project" value="UniProtKB-SubCell"/>
</dbReference>
<dbReference type="PANTHER" id="PTHR30069">
    <property type="entry name" value="TONB-DEPENDENT OUTER MEMBRANE RECEPTOR"/>
    <property type="match status" value="1"/>
</dbReference>
<evidence type="ECO:0000313" key="11">
    <source>
        <dbReference type="Proteomes" id="UP000218767"/>
    </source>
</evidence>
<dbReference type="PANTHER" id="PTHR30069:SF29">
    <property type="entry name" value="HEMOGLOBIN AND HEMOGLOBIN-HAPTOGLOBIN-BINDING PROTEIN 1-RELATED"/>
    <property type="match status" value="1"/>
</dbReference>
<feature type="domain" description="TonB-dependent receptor plug" evidence="9">
    <location>
        <begin position="36"/>
        <end position="128"/>
    </location>
</feature>
<dbReference type="Proteomes" id="UP000218767">
    <property type="component" value="Unassembled WGS sequence"/>
</dbReference>
<evidence type="ECO:0000256" key="3">
    <source>
        <dbReference type="ARBA" id="ARBA00022452"/>
    </source>
</evidence>
<dbReference type="Pfam" id="PF07715">
    <property type="entry name" value="Plug"/>
    <property type="match status" value="1"/>
</dbReference>
<reference evidence="11" key="1">
    <citation type="submission" date="2017-08" db="EMBL/GenBank/DDBJ databases">
        <title>A dynamic microbial community with high functional redundancy inhabits the cold, oxic subseafloor aquifer.</title>
        <authorList>
            <person name="Tully B.J."/>
            <person name="Wheat C.G."/>
            <person name="Glazer B.T."/>
            <person name="Huber J.A."/>
        </authorList>
    </citation>
    <scope>NUCLEOTIDE SEQUENCE [LARGE SCALE GENOMIC DNA]</scope>
</reference>
<dbReference type="InterPro" id="IPR037066">
    <property type="entry name" value="Plug_dom_sf"/>
</dbReference>
<evidence type="ECO:0000256" key="8">
    <source>
        <dbReference type="SAM" id="SignalP"/>
    </source>
</evidence>
<dbReference type="SUPFAM" id="SSF56935">
    <property type="entry name" value="Porins"/>
    <property type="match status" value="1"/>
</dbReference>
<keyword evidence="3" id="KW-1134">Transmembrane beta strand</keyword>
<accession>A0A2A4WWQ7</accession>
<comment type="subcellular location">
    <subcellularLocation>
        <location evidence="1">Cell outer membrane</location>
        <topology evidence="1">Multi-pass membrane protein</topology>
    </subcellularLocation>
</comment>
<evidence type="ECO:0000259" key="9">
    <source>
        <dbReference type="Pfam" id="PF07715"/>
    </source>
</evidence>
<sequence length="718" mass="80890">MTRRLSLPEKLIRLSLLGLAIAGANQGYAQQVEPQAADGSTIVYEADFFAQYSPVSVNDMIDRIPGISLALNGNRNNRGNSRGLGSGEGEILINGQRTTGKSNEGRSQLSRIAADQVDYIEIIRGTSDDMDIRGGGQVVNVVLLDAQSRSSISAEVNMDWLHDDTLDPGAKLSYTGQTGAFNYLFHIEAEPRYENRFTHEFSVDPDGELLETRFQENLRNQTEYETSFNLGYQFEKSMVQFNGLFAESNPPTDITRVINDHTTGTLITTHEREDEQRNRNNWEIGGDYEYSFDSGSKYRFLFIVNDRDFSYTRDRFDVFAESEEKDLFLFSAGRDRERIGRTSYTFDLGPTQGMELGIEGAQTIRDSDLRLGLSGTGIASGAHGGLVAQDVSNAGSTVEEIRLENFAIHNWQINDRMSLESSLIYETSTITQSGDVVNERDFSFVRPKLDYRFDITQSLQLRTTIEKTVSQLSFSDFSATADNSDDDQNTQAGNPEIAQEQAWNYEMNLEFRLPNSIGVLNTELYYRDLVDVIDRIDVSPNPTDLQSARGNIGDGKRYGANFDASTRLGYLGVPDALLSLGFSVQDSQVIDPFLGTERRLRRNNRWFGRANFRHDITKYNFSYGFSYFNFARDGSSQTQIDIIDTETEIGDYRVNFFAEKQAFNGITFRFDIQNANNQTRCRTRTRYVGATAAGIVEEVEDSCYGTGVKYALKIRQTF</sequence>
<keyword evidence="6" id="KW-0472">Membrane</keyword>
<dbReference type="EMBL" id="NVUL01000098">
    <property type="protein sequence ID" value="PCI74666.1"/>
    <property type="molecule type" value="Genomic_DNA"/>
</dbReference>